<keyword evidence="4" id="KW-1185">Reference proteome</keyword>
<keyword evidence="1" id="KW-1133">Transmembrane helix</keyword>
<evidence type="ECO:0000313" key="4">
    <source>
        <dbReference type="Proteomes" id="UP000500767"/>
    </source>
</evidence>
<keyword evidence="2" id="KW-0732">Signal</keyword>
<evidence type="ECO:0000313" key="3">
    <source>
        <dbReference type="EMBL" id="QKE88689.1"/>
    </source>
</evidence>
<gene>
    <name evidence="3" type="ORF">HN018_00240</name>
</gene>
<organism evidence="3 4">
    <name type="scientific">Lichenicola cladoniae</name>
    <dbReference type="NCBI Taxonomy" id="1484109"/>
    <lineage>
        <taxon>Bacteria</taxon>
        <taxon>Pseudomonadati</taxon>
        <taxon>Pseudomonadota</taxon>
        <taxon>Alphaproteobacteria</taxon>
        <taxon>Acetobacterales</taxon>
        <taxon>Acetobacteraceae</taxon>
        <taxon>Lichenicola</taxon>
    </lineage>
</organism>
<feature type="transmembrane region" description="Helical" evidence="1">
    <location>
        <begin position="61"/>
        <end position="81"/>
    </location>
</feature>
<feature type="transmembrane region" description="Helical" evidence="1">
    <location>
        <begin position="93"/>
        <end position="114"/>
    </location>
</feature>
<reference evidence="3 4" key="1">
    <citation type="journal article" date="2014" name="World J. Microbiol. Biotechnol.">
        <title>Biodiversity and physiological characteristics of Antarctic and Arctic lichens-associated bacteria.</title>
        <authorList>
            <person name="Lee Y.M."/>
            <person name="Kim E.H."/>
            <person name="Lee H.K."/>
            <person name="Hong S.G."/>
        </authorList>
    </citation>
    <scope>NUCLEOTIDE SEQUENCE [LARGE SCALE GENOMIC DNA]</scope>
    <source>
        <strain evidence="3 4">PAMC 26569</strain>
    </source>
</reference>
<name>A0A6M8HHA2_9PROT</name>
<dbReference type="EMBL" id="CP053708">
    <property type="protein sequence ID" value="QKE88689.1"/>
    <property type="molecule type" value="Genomic_DNA"/>
</dbReference>
<dbReference type="AlphaFoldDB" id="A0A6M8HHA2"/>
<protein>
    <submittedName>
        <fullName evidence="3">Uncharacterized protein</fullName>
    </submittedName>
</protein>
<sequence>MSNWPGILRRAFVSGTLASATSSIALAVVARLEGKGALQPVNATSHWLNGERAASVKRADLVHTGVGFATHTAATLFWAVLFERWIMHRRPVAVLPAVQDAMVMSIVAAAADYIATPKRFTPGWEFVLSERGMAAVYAAMALGLAGGAVLARRR</sequence>
<keyword evidence="1" id="KW-0812">Transmembrane</keyword>
<dbReference type="RefSeq" id="WP_171834288.1">
    <property type="nucleotide sequence ID" value="NZ_CP053708.1"/>
</dbReference>
<proteinExistence type="predicted"/>
<evidence type="ECO:0000256" key="1">
    <source>
        <dbReference type="SAM" id="Phobius"/>
    </source>
</evidence>
<keyword evidence="1" id="KW-0472">Membrane</keyword>
<evidence type="ECO:0000256" key="2">
    <source>
        <dbReference type="SAM" id="SignalP"/>
    </source>
</evidence>
<feature type="chain" id="PRO_5027014138" evidence="2">
    <location>
        <begin position="28"/>
        <end position="154"/>
    </location>
</feature>
<accession>A0A6M8HHA2</accession>
<dbReference type="KEGG" id="lck:HN018_00240"/>
<dbReference type="Proteomes" id="UP000500767">
    <property type="component" value="Chromosome"/>
</dbReference>
<feature type="signal peptide" evidence="2">
    <location>
        <begin position="1"/>
        <end position="27"/>
    </location>
</feature>
<feature type="transmembrane region" description="Helical" evidence="1">
    <location>
        <begin position="134"/>
        <end position="151"/>
    </location>
</feature>